<evidence type="ECO:0008006" key="4">
    <source>
        <dbReference type="Google" id="ProtNLM"/>
    </source>
</evidence>
<keyword evidence="1" id="KW-0472">Membrane</keyword>
<feature type="transmembrane region" description="Helical" evidence="1">
    <location>
        <begin position="67"/>
        <end position="88"/>
    </location>
</feature>
<dbReference type="OrthoDB" id="2147704at2"/>
<evidence type="ECO:0000313" key="2">
    <source>
        <dbReference type="EMBL" id="SCB77848.1"/>
    </source>
</evidence>
<proteinExistence type="predicted"/>
<reference evidence="3" key="1">
    <citation type="submission" date="2016-08" db="EMBL/GenBank/DDBJ databases">
        <authorList>
            <person name="Varghese N."/>
            <person name="Submissions Spin"/>
        </authorList>
    </citation>
    <scope>NUCLEOTIDE SEQUENCE [LARGE SCALE GENOMIC DNA]</scope>
    <source>
        <strain evidence="3">R-53094</strain>
    </source>
</reference>
<keyword evidence="1" id="KW-0812">Transmembrane</keyword>
<protein>
    <recommendedName>
        <fullName evidence="4">Acyltransferase family protein</fullName>
    </recommendedName>
</protein>
<dbReference type="EMBL" id="FMAO01000001">
    <property type="protein sequence ID" value="SCB77848.1"/>
    <property type="molecule type" value="Genomic_DNA"/>
</dbReference>
<feature type="transmembrane region" description="Helical" evidence="1">
    <location>
        <begin position="305"/>
        <end position="326"/>
    </location>
</feature>
<dbReference type="RefSeq" id="WP_092461357.1">
    <property type="nucleotide sequence ID" value="NZ_BJEE01000002.1"/>
</dbReference>
<feature type="transmembrane region" description="Helical" evidence="1">
    <location>
        <begin position="31"/>
        <end position="55"/>
    </location>
</feature>
<evidence type="ECO:0000313" key="3">
    <source>
        <dbReference type="Proteomes" id="UP000199268"/>
    </source>
</evidence>
<dbReference type="STRING" id="1505725.GA0061074_101328"/>
<feature type="transmembrane region" description="Helical" evidence="1">
    <location>
        <begin position="276"/>
        <end position="293"/>
    </location>
</feature>
<evidence type="ECO:0000256" key="1">
    <source>
        <dbReference type="SAM" id="Phobius"/>
    </source>
</evidence>
<sequence>MDSRRKTVNVLTGFVIILLIMMQMIDKEQNMVWYRFLTWITWPAVFFIAGYAIKINQKFMQIIKQSILRYLVPYFLISILLIGSSKIIQKFGLTSLFMQPFQAIRVGVKAMLYGNGWPGATLLWQFETGIGLSWILLALFWGTIITTLVIKIKPLFLQIVFVALLTYGGFYLSSIVQLPWSFTSGLVAQPFMLLGYYFNDEEKAWQPARATVLAGAIISWVMAHNGSYELTVALINHWIIGTVAAMIMLEAMLSIVWYINKRLSRFSDWLIKLGKYWYVDFVVLGYITMIVPIKHYLNNLIAIEWLDFVIASLAVLFIIIIIKWIVIKGVSYWEKKGTN</sequence>
<dbReference type="Proteomes" id="UP000199268">
    <property type="component" value="Unassembled WGS sequence"/>
</dbReference>
<feature type="transmembrane region" description="Helical" evidence="1">
    <location>
        <begin position="131"/>
        <end position="150"/>
    </location>
</feature>
<keyword evidence="1" id="KW-1133">Transmembrane helix</keyword>
<organism evidence="2 3">
    <name type="scientific">Weissella bombi</name>
    <dbReference type="NCBI Taxonomy" id="1505725"/>
    <lineage>
        <taxon>Bacteria</taxon>
        <taxon>Bacillati</taxon>
        <taxon>Bacillota</taxon>
        <taxon>Bacilli</taxon>
        <taxon>Lactobacillales</taxon>
        <taxon>Lactobacillaceae</taxon>
        <taxon>Weissella</taxon>
    </lineage>
</organism>
<feature type="transmembrane region" description="Helical" evidence="1">
    <location>
        <begin position="234"/>
        <end position="256"/>
    </location>
</feature>
<dbReference type="AlphaFoldDB" id="A0A1C3Z6G1"/>
<feature type="transmembrane region" description="Helical" evidence="1">
    <location>
        <begin position="155"/>
        <end position="172"/>
    </location>
</feature>
<accession>A0A1C3Z6G1</accession>
<keyword evidence="3" id="KW-1185">Reference proteome</keyword>
<feature type="transmembrane region" description="Helical" evidence="1">
    <location>
        <begin position="7"/>
        <end position="25"/>
    </location>
</feature>
<name>A0A1C3Z6G1_9LACO</name>
<gene>
    <name evidence="2" type="ORF">GA0061074_101328</name>
</gene>